<accession>C6IEF0</accession>
<dbReference type="RefSeq" id="WP_008760594.1">
    <property type="nucleotide sequence ID" value="NZ_BAABXH010000002.1"/>
</dbReference>
<keyword evidence="3" id="KW-0449">Lipoprotein</keyword>
<dbReference type="PATRIC" id="fig|818.23.peg.3170"/>
<evidence type="ECO:0000313" key="16">
    <source>
        <dbReference type="Proteomes" id="UP000284785"/>
    </source>
</evidence>
<dbReference type="Proteomes" id="UP000284785">
    <property type="component" value="Unassembled WGS sequence"/>
</dbReference>
<evidence type="ECO:0000313" key="6">
    <source>
        <dbReference type="EMBL" id="KAB4450326.1"/>
    </source>
</evidence>
<reference evidence="15 16" key="2">
    <citation type="submission" date="2018-08" db="EMBL/GenBank/DDBJ databases">
        <title>A genome reference for cultivated species of the human gut microbiota.</title>
        <authorList>
            <person name="Zou Y."/>
            <person name="Xue W."/>
            <person name="Luo G."/>
        </authorList>
    </citation>
    <scope>NUCLEOTIDE SEQUENCE [LARGE SCALE GENOMIC DNA]</scope>
    <source>
        <strain evidence="10 15">AF37-12</strain>
        <strain evidence="9 16">AM30-26</strain>
    </source>
</reference>
<evidence type="ECO:0000313" key="20">
    <source>
        <dbReference type="Proteomes" id="UP001156218"/>
    </source>
</evidence>
<dbReference type="EMBL" id="WCRY01000022">
    <property type="protein sequence ID" value="KAB4477633.1"/>
    <property type="molecule type" value="Genomic_DNA"/>
</dbReference>
<comment type="similarity">
    <text evidence="1">Belongs to the outer membrane factor (OMF) (TC 1.B.17) family.</text>
</comment>
<dbReference type="InterPro" id="IPR003423">
    <property type="entry name" value="OMP_efflux"/>
</dbReference>
<evidence type="ECO:0000313" key="10">
    <source>
        <dbReference type="EMBL" id="RHL62934.1"/>
    </source>
</evidence>
<evidence type="ECO:0000313" key="15">
    <source>
        <dbReference type="Proteomes" id="UP000283616"/>
    </source>
</evidence>
<reference evidence="17 18" key="3">
    <citation type="journal article" date="2019" name="Nat. Med.">
        <title>A library of human gut bacterial isolates paired with longitudinal multiomics data enables mechanistic microbiome research.</title>
        <authorList>
            <person name="Poyet M."/>
            <person name="Groussin M."/>
            <person name="Gibbons S.M."/>
            <person name="Avila-Pacheco J."/>
            <person name="Jiang X."/>
            <person name="Kearney S.M."/>
            <person name="Perrotta A.R."/>
            <person name="Berdy B."/>
            <person name="Zhao S."/>
            <person name="Lieberman T.D."/>
            <person name="Swanson P.K."/>
            <person name="Smith M."/>
            <person name="Roesemann S."/>
            <person name="Alexander J.E."/>
            <person name="Rich S.A."/>
            <person name="Livny J."/>
            <person name="Vlamakis H."/>
            <person name="Clish C."/>
            <person name="Bullock K."/>
            <person name="Deik A."/>
            <person name="Scott J."/>
            <person name="Pierce K.A."/>
            <person name="Xavier R.J."/>
            <person name="Alm E.J."/>
        </authorList>
    </citation>
    <scope>NUCLEOTIDE SEQUENCE [LARGE SCALE GENOMIC DNA]</scope>
    <source>
        <strain evidence="7 17">BIOML-A162</strain>
        <strain evidence="6 19">BIOML-A165</strain>
        <strain evidence="5 18">BIOML-A188</strain>
    </source>
</reference>
<dbReference type="EMBL" id="CP083685">
    <property type="protein sequence ID" value="UYU92785.1"/>
    <property type="molecule type" value="Genomic_DNA"/>
</dbReference>
<dbReference type="InterPro" id="IPR010131">
    <property type="entry name" value="MdtP/NodT-like"/>
</dbReference>
<dbReference type="Proteomes" id="UP000460317">
    <property type="component" value="Unassembled WGS sequence"/>
</dbReference>
<evidence type="ECO:0000313" key="11">
    <source>
        <dbReference type="EMBL" id="UYU64720.1"/>
    </source>
</evidence>
<dbReference type="Proteomes" id="UP000095541">
    <property type="component" value="Unassembled WGS sequence"/>
</dbReference>
<dbReference type="GeneID" id="60926259"/>
<dbReference type="Proteomes" id="UP000440614">
    <property type="component" value="Unassembled WGS sequence"/>
</dbReference>
<dbReference type="Proteomes" id="UP001156218">
    <property type="component" value="Chromosome"/>
</dbReference>
<gene>
    <name evidence="10" type="ORF">DW011_04590</name>
    <name evidence="9" type="ORF">DW780_00430</name>
    <name evidence="3" type="ORF">ERS852511_01886</name>
    <name evidence="4" type="ORF">ERS852557_01126</name>
    <name evidence="7" type="ORF">GAN91_20100</name>
    <name evidence="6" type="ORF">GAN93_16785</name>
    <name evidence="5" type="ORF">GAO51_17835</name>
    <name evidence="11" type="ORF">KQP68_14110</name>
    <name evidence="12" type="ORF">KQP74_09150</name>
    <name evidence="8" type="ORF">PO127_04495</name>
</gene>
<dbReference type="Proteomes" id="UP001162960">
    <property type="component" value="Chromosome"/>
</dbReference>
<dbReference type="Proteomes" id="UP001217776">
    <property type="component" value="Unassembled WGS sequence"/>
</dbReference>
<evidence type="ECO:0000313" key="8">
    <source>
        <dbReference type="EMBL" id="MDC2235007.1"/>
    </source>
</evidence>
<name>A0A0P0EW38_BACT4</name>
<reference evidence="13 14" key="1">
    <citation type="submission" date="2015-09" db="EMBL/GenBank/DDBJ databases">
        <authorList>
            <consortium name="Pathogen Informatics"/>
        </authorList>
    </citation>
    <scope>NUCLEOTIDE SEQUENCE [LARGE SCALE GENOMIC DNA]</scope>
    <source>
        <strain evidence="3 14">2789STDY5834899</strain>
        <strain evidence="4 13">2789STDY5834945</strain>
    </source>
</reference>
<dbReference type="SUPFAM" id="SSF56954">
    <property type="entry name" value="Outer membrane efflux proteins (OEP)"/>
    <property type="match status" value="1"/>
</dbReference>
<dbReference type="Proteomes" id="UP000095576">
    <property type="component" value="Unassembled WGS sequence"/>
</dbReference>
<organism evidence="9 16">
    <name type="scientific">Bacteroides thetaiotaomicron</name>
    <dbReference type="NCBI Taxonomy" id="818"/>
    <lineage>
        <taxon>Bacteria</taxon>
        <taxon>Pseudomonadati</taxon>
        <taxon>Bacteroidota</taxon>
        <taxon>Bacteroidia</taxon>
        <taxon>Bacteroidales</taxon>
        <taxon>Bacteroidaceae</taxon>
        <taxon>Bacteroides</taxon>
    </lineage>
</organism>
<dbReference type="Proteomes" id="UP000283616">
    <property type="component" value="Unassembled WGS sequence"/>
</dbReference>
<dbReference type="EMBL" id="CP083680">
    <property type="protein sequence ID" value="UYU64720.1"/>
    <property type="molecule type" value="Genomic_DNA"/>
</dbReference>
<dbReference type="KEGG" id="btho:Btheta7330_03079"/>
<dbReference type="EMBL" id="WCSY01000018">
    <property type="protein sequence ID" value="KAB4309402.1"/>
    <property type="molecule type" value="Genomic_DNA"/>
</dbReference>
<feature type="coiled-coil region" evidence="2">
    <location>
        <begin position="205"/>
        <end position="263"/>
    </location>
</feature>
<evidence type="ECO:0000313" key="18">
    <source>
        <dbReference type="Proteomes" id="UP000440614"/>
    </source>
</evidence>
<evidence type="ECO:0000313" key="12">
    <source>
        <dbReference type="EMBL" id="UYU92785.1"/>
    </source>
</evidence>
<dbReference type="EMBL" id="WCSB01000016">
    <property type="protein sequence ID" value="KAB4450326.1"/>
    <property type="molecule type" value="Genomic_DNA"/>
</dbReference>
<dbReference type="EMBL" id="JAQNVG010000005">
    <property type="protein sequence ID" value="MDC2235007.1"/>
    <property type="molecule type" value="Genomic_DNA"/>
</dbReference>
<keyword evidence="2" id="KW-0175">Coiled coil</keyword>
<dbReference type="Gene3D" id="1.20.1600.10">
    <property type="entry name" value="Outer membrane efflux proteins (OEP)"/>
    <property type="match status" value="1"/>
</dbReference>
<dbReference type="EMBL" id="CZBI01000001">
    <property type="protein sequence ID" value="CUP59308.1"/>
    <property type="molecule type" value="Genomic_DNA"/>
</dbReference>
<evidence type="ECO:0000256" key="1">
    <source>
        <dbReference type="ARBA" id="ARBA00007613"/>
    </source>
</evidence>
<evidence type="ECO:0000313" key="17">
    <source>
        <dbReference type="Proteomes" id="UP000436858"/>
    </source>
</evidence>
<evidence type="ECO:0000313" key="9">
    <source>
        <dbReference type="EMBL" id="RHD91509.1"/>
    </source>
</evidence>
<dbReference type="GO" id="GO:0015562">
    <property type="term" value="F:efflux transmembrane transporter activity"/>
    <property type="evidence" value="ECO:0007669"/>
    <property type="project" value="InterPro"/>
</dbReference>
<dbReference type="Proteomes" id="UP000436858">
    <property type="component" value="Unassembled WGS sequence"/>
</dbReference>
<dbReference type="PANTHER" id="PTHR30203">
    <property type="entry name" value="OUTER MEMBRANE CATION EFFLUX PROTEIN"/>
    <property type="match status" value="1"/>
</dbReference>
<dbReference type="OMA" id="INRFGWQ"/>
<evidence type="ECO:0000313" key="4">
    <source>
        <dbReference type="EMBL" id="CUP59308.1"/>
    </source>
</evidence>
<feature type="coiled-coil region" evidence="2">
    <location>
        <begin position="401"/>
        <end position="428"/>
    </location>
</feature>
<accession>A0A0P0EW38</accession>
<dbReference type="PANTHER" id="PTHR30203:SF30">
    <property type="entry name" value="OUTER MEMBRANE PROTEIN-RELATED"/>
    <property type="match status" value="1"/>
</dbReference>
<evidence type="ECO:0000256" key="2">
    <source>
        <dbReference type="SAM" id="Coils"/>
    </source>
</evidence>
<evidence type="ECO:0000313" key="3">
    <source>
        <dbReference type="EMBL" id="CUP37061.1"/>
    </source>
</evidence>
<reference evidence="11 20" key="4">
    <citation type="submission" date="2021-06" db="EMBL/GenBank/DDBJ databases">
        <title>Interrogation of the integrated mobile genetic elements in gut-associated Bacteroides with a consensus prediction approach.</title>
        <authorList>
            <person name="Campbell D.E."/>
            <person name="Leigh J.R."/>
            <person name="Kim T."/>
            <person name="England W."/>
            <person name="Whitaker R.J."/>
            <person name="Degnan P.H."/>
        </authorList>
    </citation>
    <scope>NUCLEOTIDE SEQUENCE</scope>
    <source>
        <strain evidence="12">VPI-3443</strain>
        <strain evidence="11 20">WAL8669</strain>
    </source>
</reference>
<evidence type="ECO:0000313" key="13">
    <source>
        <dbReference type="Proteomes" id="UP000095541"/>
    </source>
</evidence>
<proteinExistence type="inferred from homology"/>
<evidence type="ECO:0000313" key="5">
    <source>
        <dbReference type="EMBL" id="KAB4309402.1"/>
    </source>
</evidence>
<dbReference type="EMBL" id="QROV01000004">
    <property type="protein sequence ID" value="RHL62934.1"/>
    <property type="molecule type" value="Genomic_DNA"/>
</dbReference>
<dbReference type="AlphaFoldDB" id="A0A0P0EW38"/>
<evidence type="ECO:0000313" key="19">
    <source>
        <dbReference type="Proteomes" id="UP000460317"/>
    </source>
</evidence>
<dbReference type="EMBL" id="QSJP01000001">
    <property type="protein sequence ID" value="RHD91509.1"/>
    <property type="molecule type" value="Genomic_DNA"/>
</dbReference>
<evidence type="ECO:0000313" key="7">
    <source>
        <dbReference type="EMBL" id="KAB4477633.1"/>
    </source>
</evidence>
<reference evidence="8" key="5">
    <citation type="submission" date="2022-10" db="EMBL/GenBank/DDBJ databases">
        <title>Human gut microbiome strain richness.</title>
        <authorList>
            <person name="Chen-Liaw A."/>
        </authorList>
    </citation>
    <scope>NUCLEOTIDE SEQUENCE</scope>
    <source>
        <strain evidence="8">1001283st1_A3_1001283B150304_161114</strain>
    </source>
</reference>
<sequence length="498" mass="57806">MQSDLLLLKRMLLTIVTFTGIALTSQGQIPLTIDKAMEIAQENSPSLRRSYMNLERYKQNLLAQKASLKSRFSLNLNPVDYNKNRRFDNRLSQWYTNETFNTSGTFQVDQPILWTDGTISLINRFGWQDNSSIIEGDKTSNRAFSNDLYLQLTQPIFTYNKRKMELKQIEYDYENANISYALQQLNTEKSITDQFYSVYMAQSNLEISREELVNAQQSYDIIKNKVEADLAAKDELFQAELNLATARSSVDESQVNLENAKDKLKQTLGMRLDEDILVFAEVEIKPIQVNLDQAISHGLGSRLELRQREIESKELEFDMIKTKALNEFKGDVSISFGLIGDNSHLNKVYNNPTQNPRVSISFAVPIFDWGEKKARIKAQKMAQRINELEFQEDKVDIELNIRQVWRNLENLRTQIKIAEQNVQNAQLTYDLNQTRYREGDITGMEMSQFQTQLSNKKITYTQALINYRIELLNLKILSLYDFDKNIPLVPMKDIIDKK</sequence>
<dbReference type="EMBL" id="CZAP01000005">
    <property type="protein sequence ID" value="CUP37061.1"/>
    <property type="molecule type" value="Genomic_DNA"/>
</dbReference>
<protein>
    <submittedName>
        <fullName evidence="3">Outer membrane lipoprotein silC</fullName>
    </submittedName>
    <submittedName>
        <fullName evidence="9">TolC family protein</fullName>
    </submittedName>
</protein>
<evidence type="ECO:0000313" key="14">
    <source>
        <dbReference type="Proteomes" id="UP000095576"/>
    </source>
</evidence>
<dbReference type="Pfam" id="PF02321">
    <property type="entry name" value="OEP"/>
    <property type="match status" value="2"/>
</dbReference>